<evidence type="ECO:0000256" key="7">
    <source>
        <dbReference type="RuleBase" id="RU003792"/>
    </source>
</evidence>
<dbReference type="InterPro" id="IPR020103">
    <property type="entry name" value="PsdUridine_synth_cat_dom_sf"/>
</dbReference>
<accession>A0A222MXG3</accession>
<dbReference type="NCBIfam" id="TIGR00071">
    <property type="entry name" value="hisT_truA"/>
    <property type="match status" value="1"/>
</dbReference>
<dbReference type="InterPro" id="IPR020095">
    <property type="entry name" value="PsdUridine_synth_TruA_C"/>
</dbReference>
<feature type="domain" description="Pseudouridine synthase I TruA alpha/beta" evidence="8">
    <location>
        <begin position="7"/>
        <end position="102"/>
    </location>
</feature>
<dbReference type="InterPro" id="IPR001406">
    <property type="entry name" value="PsdUridine_synth_TruA"/>
</dbReference>
<dbReference type="EC" id="5.4.99.12" evidence="4"/>
<dbReference type="GO" id="GO:0003723">
    <property type="term" value="F:RNA binding"/>
    <property type="evidence" value="ECO:0007669"/>
    <property type="project" value="InterPro"/>
</dbReference>
<evidence type="ECO:0000256" key="6">
    <source>
        <dbReference type="PIRSR" id="PIRSR001430-2"/>
    </source>
</evidence>
<dbReference type="PIRSF" id="PIRSF001430">
    <property type="entry name" value="tRNA_psdUrid_synth"/>
    <property type="match status" value="1"/>
</dbReference>
<dbReference type="Pfam" id="PF01416">
    <property type="entry name" value="PseudoU_synth_1"/>
    <property type="match status" value="2"/>
</dbReference>
<feature type="domain" description="Pseudouridine synthase I TruA alpha/beta" evidence="8">
    <location>
        <begin position="143"/>
        <end position="238"/>
    </location>
</feature>
<evidence type="ECO:0000256" key="1">
    <source>
        <dbReference type="ARBA" id="ARBA00009375"/>
    </source>
</evidence>
<comment type="caution">
    <text evidence="4">Lacks conserved residue(s) required for the propagation of feature annotation.</text>
</comment>
<comment type="function">
    <text evidence="4">Formation of pseudouridine at positions 38, 39 and 40 in the anticodon stem and loop of transfer RNAs.</text>
</comment>
<keyword evidence="10" id="KW-1185">Reference proteome</keyword>
<dbReference type="Gene3D" id="3.30.70.660">
    <property type="entry name" value="Pseudouridine synthase I, catalytic domain, C-terminal subdomain"/>
    <property type="match status" value="1"/>
</dbReference>
<dbReference type="InterPro" id="IPR020094">
    <property type="entry name" value="TruA/RsuA/RluB/E/F_N"/>
</dbReference>
<evidence type="ECO:0000259" key="8">
    <source>
        <dbReference type="Pfam" id="PF01416"/>
    </source>
</evidence>
<comment type="similarity">
    <text evidence="1 4 7">Belongs to the tRNA pseudouridine synthase TruA family.</text>
</comment>
<name>A0A222MXG3_9BACT</name>
<dbReference type="Gene3D" id="3.30.70.580">
    <property type="entry name" value="Pseudouridine synthase I, catalytic domain, N-terminal subdomain"/>
    <property type="match status" value="1"/>
</dbReference>
<reference evidence="9 10" key="1">
    <citation type="submission" date="2017-07" db="EMBL/GenBank/DDBJ databases">
        <title>Analysis of two Campylobacter avium genomes and identification of a novel hippuricase gene.</title>
        <authorList>
            <person name="Miller W.G."/>
            <person name="Chapman M.H."/>
            <person name="Yee E."/>
            <person name="Revez J."/>
            <person name="Bono J.L."/>
            <person name="Rossi M."/>
        </authorList>
    </citation>
    <scope>NUCLEOTIDE SEQUENCE [LARGE SCALE GENOMIC DNA]</scope>
    <source>
        <strain evidence="9 10">LMG 24591</strain>
    </source>
</reference>
<proteinExistence type="inferred from homology"/>
<dbReference type="PANTHER" id="PTHR11142:SF0">
    <property type="entry name" value="TRNA PSEUDOURIDINE SYNTHASE-LIKE 1"/>
    <property type="match status" value="1"/>
</dbReference>
<evidence type="ECO:0000256" key="3">
    <source>
        <dbReference type="ARBA" id="ARBA00023235"/>
    </source>
</evidence>
<gene>
    <name evidence="4 9" type="primary">truA</name>
    <name evidence="9" type="ORF">CAV_0934</name>
</gene>
<evidence type="ECO:0000256" key="4">
    <source>
        <dbReference type="HAMAP-Rule" id="MF_00171"/>
    </source>
</evidence>
<dbReference type="Proteomes" id="UP000201169">
    <property type="component" value="Chromosome"/>
</dbReference>
<evidence type="ECO:0000256" key="5">
    <source>
        <dbReference type="PIRSR" id="PIRSR001430-1"/>
    </source>
</evidence>
<dbReference type="GO" id="GO:0031119">
    <property type="term" value="P:tRNA pseudouridine synthesis"/>
    <property type="evidence" value="ECO:0007669"/>
    <property type="project" value="UniProtKB-UniRule"/>
</dbReference>
<dbReference type="RefSeq" id="WP_094325348.1">
    <property type="nucleotide sequence ID" value="NZ_CP022347.1"/>
</dbReference>
<dbReference type="KEGG" id="cavi:CAV_0934"/>
<dbReference type="AlphaFoldDB" id="A0A222MXG3"/>
<dbReference type="CDD" id="cd02570">
    <property type="entry name" value="PseudoU_synth_EcTruA"/>
    <property type="match status" value="1"/>
</dbReference>
<dbReference type="OrthoDB" id="9811823at2"/>
<dbReference type="SUPFAM" id="SSF55120">
    <property type="entry name" value="Pseudouridine synthase"/>
    <property type="match status" value="1"/>
</dbReference>
<evidence type="ECO:0000313" key="10">
    <source>
        <dbReference type="Proteomes" id="UP000201169"/>
    </source>
</evidence>
<keyword evidence="3 4" id="KW-0413">Isomerase</keyword>
<feature type="active site" description="Nucleophile" evidence="4 5">
    <location>
        <position position="50"/>
    </location>
</feature>
<protein>
    <recommendedName>
        <fullName evidence="4">tRNA pseudouridine synthase A</fullName>
        <ecNumber evidence="4">5.4.99.12</ecNumber>
    </recommendedName>
    <alternativeName>
        <fullName evidence="4">tRNA pseudouridine(38-40) synthase</fullName>
    </alternativeName>
    <alternativeName>
        <fullName evidence="4">tRNA pseudouridylate synthase I</fullName>
    </alternativeName>
    <alternativeName>
        <fullName evidence="4">tRNA-uridine isomerase I</fullName>
    </alternativeName>
</protein>
<dbReference type="PANTHER" id="PTHR11142">
    <property type="entry name" value="PSEUDOURIDYLATE SYNTHASE"/>
    <property type="match status" value="1"/>
</dbReference>
<sequence length="238" mass="27931">MKIKLIFAYDGSRFYGSATQRHKKTVQDTLFRALQAFNIKEMPLFASRTDKGVHALNAVALINTINLDIDLRYFVKKLNSYLNPSIHIKRAFVVDDDFEVRFAVKKRQYKYILNHSTYSPFLSQYQLFYPALDLSKTNELLSLFLGENDFKFFQKQGKENTIRTIYKANAKRYKHYTIFTFEANGFLRAQVRLMMSAVLRTLEAKLSKDELLLQIKAKKEFVRVLAPPNGLYLSRIYY</sequence>
<comment type="subunit">
    <text evidence="4">Homodimer.</text>
</comment>
<dbReference type="GO" id="GO:0160147">
    <property type="term" value="F:tRNA pseudouridine(38-40) synthase activity"/>
    <property type="evidence" value="ECO:0007669"/>
    <property type="project" value="UniProtKB-EC"/>
</dbReference>
<dbReference type="InterPro" id="IPR020097">
    <property type="entry name" value="PsdUridine_synth_TruA_a/b_dom"/>
</dbReference>
<feature type="binding site" evidence="4 6">
    <location>
        <position position="109"/>
    </location>
    <ligand>
        <name>substrate</name>
    </ligand>
</feature>
<dbReference type="EMBL" id="CP022347">
    <property type="protein sequence ID" value="ASQ30595.1"/>
    <property type="molecule type" value="Genomic_DNA"/>
</dbReference>
<evidence type="ECO:0000256" key="2">
    <source>
        <dbReference type="ARBA" id="ARBA00022694"/>
    </source>
</evidence>
<organism evidence="9 10">
    <name type="scientific">Campylobacter avium LMG 24591</name>
    <dbReference type="NCBI Taxonomy" id="522484"/>
    <lineage>
        <taxon>Bacteria</taxon>
        <taxon>Pseudomonadati</taxon>
        <taxon>Campylobacterota</taxon>
        <taxon>Epsilonproteobacteria</taxon>
        <taxon>Campylobacterales</taxon>
        <taxon>Campylobacteraceae</taxon>
        <taxon>Campylobacter</taxon>
    </lineage>
</organism>
<evidence type="ECO:0000313" key="9">
    <source>
        <dbReference type="EMBL" id="ASQ30595.1"/>
    </source>
</evidence>
<keyword evidence="2 4" id="KW-0819">tRNA processing</keyword>
<comment type="catalytic activity">
    <reaction evidence="4 7">
        <text>uridine(38/39/40) in tRNA = pseudouridine(38/39/40) in tRNA</text>
        <dbReference type="Rhea" id="RHEA:22376"/>
        <dbReference type="Rhea" id="RHEA-COMP:10085"/>
        <dbReference type="Rhea" id="RHEA-COMP:10087"/>
        <dbReference type="ChEBI" id="CHEBI:65314"/>
        <dbReference type="ChEBI" id="CHEBI:65315"/>
        <dbReference type="EC" id="5.4.99.12"/>
    </reaction>
</comment>
<dbReference type="HAMAP" id="MF_00171">
    <property type="entry name" value="TruA"/>
    <property type="match status" value="1"/>
</dbReference>